<accession>A0A841SJV0</accession>
<comment type="caution">
    <text evidence="2">The sequence shown here is derived from an EMBL/GenBank/DDBJ whole genome shotgun (WGS) entry which is preliminary data.</text>
</comment>
<evidence type="ECO:0000256" key="1">
    <source>
        <dbReference type="SAM" id="Phobius"/>
    </source>
</evidence>
<evidence type="ECO:0000313" key="2">
    <source>
        <dbReference type="EMBL" id="MBB6570251.1"/>
    </source>
</evidence>
<dbReference type="Proteomes" id="UP000553957">
    <property type="component" value="Unassembled WGS sequence"/>
</dbReference>
<keyword evidence="1" id="KW-0472">Membrane</keyword>
<reference evidence="2 3" key="1">
    <citation type="submission" date="2020-08" db="EMBL/GenBank/DDBJ databases">
        <title>Sequencing the genomes of 1000 actinobacteria strains.</title>
        <authorList>
            <person name="Klenk H.-P."/>
        </authorList>
    </citation>
    <scope>NUCLEOTIDE SEQUENCE [LARGE SCALE GENOMIC DNA]</scope>
    <source>
        <strain evidence="2 3">DSM 15626</strain>
    </source>
</reference>
<organism evidence="2 3">
    <name type="scientific">Kribbella sandramycini</name>
    <dbReference type="NCBI Taxonomy" id="60450"/>
    <lineage>
        <taxon>Bacteria</taxon>
        <taxon>Bacillati</taxon>
        <taxon>Actinomycetota</taxon>
        <taxon>Actinomycetes</taxon>
        <taxon>Propionibacteriales</taxon>
        <taxon>Kribbellaceae</taxon>
        <taxon>Kribbella</taxon>
    </lineage>
</organism>
<dbReference type="EMBL" id="JACHKF010000001">
    <property type="protein sequence ID" value="MBB6570251.1"/>
    <property type="molecule type" value="Genomic_DNA"/>
</dbReference>
<protein>
    <submittedName>
        <fullName evidence="2">Uncharacterized protein</fullName>
    </submittedName>
</protein>
<sequence>MHQALWISMGVLAVLAAGRYWLAARAEELRRRG</sequence>
<feature type="transmembrane region" description="Helical" evidence="1">
    <location>
        <begin position="6"/>
        <end position="22"/>
    </location>
</feature>
<dbReference type="AlphaFoldDB" id="A0A841SJV0"/>
<gene>
    <name evidence="2" type="ORF">HNR71_005888</name>
</gene>
<evidence type="ECO:0000313" key="3">
    <source>
        <dbReference type="Proteomes" id="UP000553957"/>
    </source>
</evidence>
<name>A0A841SJV0_9ACTN</name>
<proteinExistence type="predicted"/>
<keyword evidence="1" id="KW-1133">Transmembrane helix</keyword>
<keyword evidence="1" id="KW-0812">Transmembrane</keyword>